<dbReference type="AlphaFoldDB" id="A0A392W9P8"/>
<accession>A0A392W9P8</accession>
<dbReference type="EMBL" id="LXQA011416545">
    <property type="protein sequence ID" value="MCI96509.1"/>
    <property type="molecule type" value="Genomic_DNA"/>
</dbReference>
<comment type="caution">
    <text evidence="1">The sequence shown here is derived from an EMBL/GenBank/DDBJ whole genome shotgun (WGS) entry which is preliminary data.</text>
</comment>
<feature type="non-terminal residue" evidence="1">
    <location>
        <position position="1"/>
    </location>
</feature>
<name>A0A392W9P8_9FABA</name>
<evidence type="ECO:0000313" key="1">
    <source>
        <dbReference type="EMBL" id="MCI96509.1"/>
    </source>
</evidence>
<organism evidence="1 2">
    <name type="scientific">Trifolium medium</name>
    <dbReference type="NCBI Taxonomy" id="97028"/>
    <lineage>
        <taxon>Eukaryota</taxon>
        <taxon>Viridiplantae</taxon>
        <taxon>Streptophyta</taxon>
        <taxon>Embryophyta</taxon>
        <taxon>Tracheophyta</taxon>
        <taxon>Spermatophyta</taxon>
        <taxon>Magnoliopsida</taxon>
        <taxon>eudicotyledons</taxon>
        <taxon>Gunneridae</taxon>
        <taxon>Pentapetalae</taxon>
        <taxon>rosids</taxon>
        <taxon>fabids</taxon>
        <taxon>Fabales</taxon>
        <taxon>Fabaceae</taxon>
        <taxon>Papilionoideae</taxon>
        <taxon>50 kb inversion clade</taxon>
        <taxon>NPAAA clade</taxon>
        <taxon>Hologalegina</taxon>
        <taxon>IRL clade</taxon>
        <taxon>Trifolieae</taxon>
        <taxon>Trifolium</taxon>
    </lineage>
</organism>
<sequence>ATDSQVVSDYVRYFIHQHR</sequence>
<dbReference type="Proteomes" id="UP000265520">
    <property type="component" value="Unassembled WGS sequence"/>
</dbReference>
<proteinExistence type="predicted"/>
<keyword evidence="2" id="KW-1185">Reference proteome</keyword>
<evidence type="ECO:0000313" key="2">
    <source>
        <dbReference type="Proteomes" id="UP000265520"/>
    </source>
</evidence>
<reference evidence="1 2" key="1">
    <citation type="journal article" date="2018" name="Front. Plant Sci.">
        <title>Red Clover (Trifolium pratense) and Zigzag Clover (T. medium) - A Picture of Genomic Similarities and Differences.</title>
        <authorList>
            <person name="Dluhosova J."/>
            <person name="Istvanek J."/>
            <person name="Nedelnik J."/>
            <person name="Repkova J."/>
        </authorList>
    </citation>
    <scope>NUCLEOTIDE SEQUENCE [LARGE SCALE GENOMIC DNA]</scope>
    <source>
        <strain evidence="2">cv. 10/8</strain>
        <tissue evidence="1">Leaf</tissue>
    </source>
</reference>
<protein>
    <submittedName>
        <fullName evidence="1">Uncharacterized protein</fullName>
    </submittedName>
</protein>